<sequence>MKCGQGLLLEMDYADGERITKKRPFLVIEVSEKKIKVLNVSSSKNKEHKLGFKSNKRINKYNPPFLKPSFVKLDALYIIEKDSRLKHFLLNNGRKIFPLELENIIESFYDFKKNNTVLQKNTSIDEILKVNAEALSEVAAAK</sequence>
<protein>
    <recommendedName>
        <fullName evidence="3">Type II toxin-antitoxin system PemK/MazF family toxin</fullName>
    </recommendedName>
</protein>
<accession>A0A846I771</accession>
<dbReference type="InterPro" id="IPR011067">
    <property type="entry name" value="Plasmid_toxin/cell-grow_inhib"/>
</dbReference>
<gene>
    <name evidence="1" type="ORF">EXM69_20560</name>
</gene>
<proteinExistence type="predicted"/>
<dbReference type="EMBL" id="SGKC01000087">
    <property type="protein sequence ID" value="NEZ94260.1"/>
    <property type="molecule type" value="Genomic_DNA"/>
</dbReference>
<organism evidence="1 2">
    <name type="scientific">Clostridium botulinum</name>
    <dbReference type="NCBI Taxonomy" id="1491"/>
    <lineage>
        <taxon>Bacteria</taxon>
        <taxon>Bacillati</taxon>
        <taxon>Bacillota</taxon>
        <taxon>Clostridia</taxon>
        <taxon>Eubacteriales</taxon>
        <taxon>Clostridiaceae</taxon>
        <taxon>Clostridium</taxon>
    </lineage>
</organism>
<dbReference type="Proteomes" id="UP000473887">
    <property type="component" value="Unassembled WGS sequence"/>
</dbReference>
<evidence type="ECO:0008006" key="3">
    <source>
        <dbReference type="Google" id="ProtNLM"/>
    </source>
</evidence>
<evidence type="ECO:0000313" key="2">
    <source>
        <dbReference type="Proteomes" id="UP000473887"/>
    </source>
</evidence>
<comment type="caution">
    <text evidence="1">The sequence shown here is derived from an EMBL/GenBank/DDBJ whole genome shotgun (WGS) entry which is preliminary data.</text>
</comment>
<dbReference type="Gene3D" id="2.30.30.110">
    <property type="match status" value="1"/>
</dbReference>
<evidence type="ECO:0000313" key="1">
    <source>
        <dbReference type="EMBL" id="NEZ94260.1"/>
    </source>
</evidence>
<reference evidence="1 2" key="1">
    <citation type="submission" date="2019-02" db="EMBL/GenBank/DDBJ databases">
        <title>Genome sequencing of Clostridium botulinum clinical isolates.</title>
        <authorList>
            <person name="Brunt J."/>
            <person name="Van Vliet A.H.M."/>
            <person name="Stringer S.C."/>
            <person name="Grant K.A."/>
            <person name="Carter A.C."/>
            <person name="Peck M.W."/>
        </authorList>
    </citation>
    <scope>NUCLEOTIDE SEQUENCE [LARGE SCALE GENOMIC DNA]</scope>
    <source>
        <strain evidence="1 2">H142660711</strain>
    </source>
</reference>
<name>A0A846I771_CLOBO</name>
<dbReference type="AlphaFoldDB" id="A0A846I771"/>